<keyword evidence="1" id="KW-0732">Signal</keyword>
<feature type="chain" id="PRO_5045695531" evidence="1">
    <location>
        <begin position="21"/>
        <end position="141"/>
    </location>
</feature>
<dbReference type="InterPro" id="IPR011051">
    <property type="entry name" value="RmlC_Cupin_sf"/>
</dbReference>
<evidence type="ECO:0000313" key="4">
    <source>
        <dbReference type="Proteomes" id="UP001620460"/>
    </source>
</evidence>
<organism evidence="3 4">
    <name type="scientific">Dyella ginsengisoli</name>
    <dbReference type="NCBI Taxonomy" id="363848"/>
    <lineage>
        <taxon>Bacteria</taxon>
        <taxon>Pseudomonadati</taxon>
        <taxon>Pseudomonadota</taxon>
        <taxon>Gammaproteobacteria</taxon>
        <taxon>Lysobacterales</taxon>
        <taxon>Rhodanobacteraceae</taxon>
        <taxon>Dyella</taxon>
    </lineage>
</organism>
<accession>A0ABW8JT80</accession>
<proteinExistence type="predicted"/>
<evidence type="ECO:0000256" key="1">
    <source>
        <dbReference type="SAM" id="SignalP"/>
    </source>
</evidence>
<dbReference type="PANTHER" id="PTHR38599">
    <property type="entry name" value="CUPIN DOMAIN PROTEIN (AFU_ORTHOLOGUE AFUA_3G13620)"/>
    <property type="match status" value="1"/>
</dbReference>
<dbReference type="Proteomes" id="UP001620460">
    <property type="component" value="Unassembled WGS sequence"/>
</dbReference>
<reference evidence="3 4" key="1">
    <citation type="submission" date="2020-10" db="EMBL/GenBank/DDBJ databases">
        <title>Phylogeny of dyella-like bacteria.</title>
        <authorList>
            <person name="Fu J."/>
        </authorList>
    </citation>
    <scope>NUCLEOTIDE SEQUENCE [LARGE SCALE GENOMIC DNA]</scope>
    <source>
        <strain evidence="3 4">Gsoil3046</strain>
    </source>
</reference>
<evidence type="ECO:0000313" key="3">
    <source>
        <dbReference type="EMBL" id="MFK2904088.1"/>
    </source>
</evidence>
<protein>
    <submittedName>
        <fullName evidence="3">Cupin domain-containing protein</fullName>
    </submittedName>
</protein>
<gene>
    <name evidence="3" type="ORF">ISP17_08930</name>
</gene>
<feature type="signal peptide" evidence="1">
    <location>
        <begin position="1"/>
        <end position="20"/>
    </location>
</feature>
<comment type="caution">
    <text evidence="3">The sequence shown here is derived from an EMBL/GenBank/DDBJ whole genome shotgun (WGS) entry which is preliminary data.</text>
</comment>
<dbReference type="CDD" id="cd02234">
    <property type="entry name" value="cupin_BLR7677-like"/>
    <property type="match status" value="1"/>
</dbReference>
<dbReference type="EMBL" id="JADIKM010000002">
    <property type="protein sequence ID" value="MFK2904088.1"/>
    <property type="molecule type" value="Genomic_DNA"/>
</dbReference>
<dbReference type="PANTHER" id="PTHR38599:SF1">
    <property type="entry name" value="CUPIN DOMAIN PROTEIN (AFU_ORTHOLOGUE AFUA_3G13620)"/>
    <property type="match status" value="1"/>
</dbReference>
<keyword evidence="4" id="KW-1185">Reference proteome</keyword>
<dbReference type="SUPFAM" id="SSF51182">
    <property type="entry name" value="RmlC-like cupins"/>
    <property type="match status" value="1"/>
</dbReference>
<dbReference type="InterPro" id="IPR014710">
    <property type="entry name" value="RmlC-like_jellyroll"/>
</dbReference>
<dbReference type="Pfam" id="PF07883">
    <property type="entry name" value="Cupin_2"/>
    <property type="match status" value="1"/>
</dbReference>
<dbReference type="Gene3D" id="2.60.120.10">
    <property type="entry name" value="Jelly Rolls"/>
    <property type="match status" value="1"/>
</dbReference>
<dbReference type="InterPro" id="IPR013096">
    <property type="entry name" value="Cupin_2"/>
</dbReference>
<evidence type="ECO:0000259" key="2">
    <source>
        <dbReference type="Pfam" id="PF07883"/>
    </source>
</evidence>
<dbReference type="RefSeq" id="WP_404632235.1">
    <property type="nucleotide sequence ID" value="NZ_JADIKM010000002.1"/>
</dbReference>
<name>A0ABW8JT80_9GAMM</name>
<sequence>MRSFKTFGLLLLLATGAAAAHQTEHAIAVPGAPTAKVAELMTKALKDYPGKEGEMILVTYPPGSVDPVHRHYAHAFVYVLEGHITMALNNAKPVTLGPGQTFYEGPEDVHTVGRNASKTEPARFVVFLLKEQDKPVLIPEH</sequence>
<feature type="domain" description="Cupin type-2" evidence="2">
    <location>
        <begin position="57"/>
        <end position="126"/>
    </location>
</feature>